<protein>
    <submittedName>
        <fullName evidence="2">Uncharacterized protein</fullName>
    </submittedName>
</protein>
<dbReference type="Proteomes" id="UP001303046">
    <property type="component" value="Unassembled WGS sequence"/>
</dbReference>
<sequence length="81" mass="8873">MGARCRATSLRRRTSPSEDSTLFKEPEKRKVHACFKTSKDLRITIINAIVGPCAPTPFTFGRLAKGPASLALHPISQTSFT</sequence>
<gene>
    <name evidence="2" type="primary">Necator_chrX.g21732</name>
    <name evidence="2" type="ORF">RB195_021571</name>
</gene>
<proteinExistence type="predicted"/>
<comment type="caution">
    <text evidence="2">The sequence shown here is derived from an EMBL/GenBank/DDBJ whole genome shotgun (WGS) entry which is preliminary data.</text>
</comment>
<accession>A0ABR1EBP6</accession>
<name>A0ABR1EBP6_NECAM</name>
<evidence type="ECO:0000313" key="3">
    <source>
        <dbReference type="Proteomes" id="UP001303046"/>
    </source>
</evidence>
<keyword evidence="3" id="KW-1185">Reference proteome</keyword>
<evidence type="ECO:0000256" key="1">
    <source>
        <dbReference type="SAM" id="MobiDB-lite"/>
    </source>
</evidence>
<organism evidence="2 3">
    <name type="scientific">Necator americanus</name>
    <name type="common">Human hookworm</name>
    <dbReference type="NCBI Taxonomy" id="51031"/>
    <lineage>
        <taxon>Eukaryota</taxon>
        <taxon>Metazoa</taxon>
        <taxon>Ecdysozoa</taxon>
        <taxon>Nematoda</taxon>
        <taxon>Chromadorea</taxon>
        <taxon>Rhabditida</taxon>
        <taxon>Rhabditina</taxon>
        <taxon>Rhabditomorpha</taxon>
        <taxon>Strongyloidea</taxon>
        <taxon>Ancylostomatidae</taxon>
        <taxon>Bunostominae</taxon>
        <taxon>Necator</taxon>
    </lineage>
</organism>
<dbReference type="EMBL" id="JAVFWL010000006">
    <property type="protein sequence ID" value="KAK6760107.1"/>
    <property type="molecule type" value="Genomic_DNA"/>
</dbReference>
<reference evidence="2 3" key="1">
    <citation type="submission" date="2023-08" db="EMBL/GenBank/DDBJ databases">
        <title>A Necator americanus chromosomal reference genome.</title>
        <authorList>
            <person name="Ilik V."/>
            <person name="Petrzelkova K.J."/>
            <person name="Pardy F."/>
            <person name="Fuh T."/>
            <person name="Niatou-Singa F.S."/>
            <person name="Gouil Q."/>
            <person name="Baker L."/>
            <person name="Ritchie M.E."/>
            <person name="Jex A.R."/>
            <person name="Gazzola D."/>
            <person name="Li H."/>
            <person name="Toshio Fujiwara R."/>
            <person name="Zhan B."/>
            <person name="Aroian R.V."/>
            <person name="Pafco B."/>
            <person name="Schwarz E.M."/>
        </authorList>
    </citation>
    <scope>NUCLEOTIDE SEQUENCE [LARGE SCALE GENOMIC DNA]</scope>
    <source>
        <strain evidence="2 3">Aroian</strain>
        <tissue evidence="2">Whole animal</tissue>
    </source>
</reference>
<evidence type="ECO:0000313" key="2">
    <source>
        <dbReference type="EMBL" id="KAK6760107.1"/>
    </source>
</evidence>
<feature type="region of interest" description="Disordered" evidence="1">
    <location>
        <begin position="1"/>
        <end position="23"/>
    </location>
</feature>